<gene>
    <name evidence="2" type="ORF">BHU61_08355</name>
</gene>
<dbReference type="Gene3D" id="3.90.1150.200">
    <property type="match status" value="1"/>
</dbReference>
<proteinExistence type="predicted"/>
<dbReference type="SUPFAM" id="SSF159888">
    <property type="entry name" value="YdhG-like"/>
    <property type="match status" value="1"/>
</dbReference>
<evidence type="ECO:0000259" key="1">
    <source>
        <dbReference type="Pfam" id="PF08818"/>
    </source>
</evidence>
<dbReference type="RefSeq" id="WP_111716114.1">
    <property type="nucleotide sequence ID" value="NZ_CP073819.1"/>
</dbReference>
<organism evidence="2 3">
    <name type="scientific">Macrococcus epidermidis</name>
    <dbReference type="NCBI Taxonomy" id="1902580"/>
    <lineage>
        <taxon>Bacteria</taxon>
        <taxon>Bacillati</taxon>
        <taxon>Bacillota</taxon>
        <taxon>Bacilli</taxon>
        <taxon>Bacillales</taxon>
        <taxon>Staphylococcaceae</taxon>
        <taxon>Macrococcus</taxon>
    </lineage>
</organism>
<evidence type="ECO:0000313" key="3">
    <source>
        <dbReference type="Proteomes" id="UP000249808"/>
    </source>
</evidence>
<name>A0A327ZT85_9STAP</name>
<comment type="caution">
    <text evidence="2">The sequence shown here is derived from an EMBL/GenBank/DDBJ whole genome shotgun (WGS) entry which is preliminary data.</text>
</comment>
<dbReference type="EMBL" id="PZJH01000003">
    <property type="protein sequence ID" value="RAK44714.1"/>
    <property type="molecule type" value="Genomic_DNA"/>
</dbReference>
<evidence type="ECO:0000313" key="2">
    <source>
        <dbReference type="EMBL" id="RAK44714.1"/>
    </source>
</evidence>
<accession>A0A327ZT85</accession>
<dbReference type="Pfam" id="PF08818">
    <property type="entry name" value="DUF1801"/>
    <property type="match status" value="1"/>
</dbReference>
<dbReference type="PIRSF" id="PIRSF021308">
    <property type="entry name" value="UCP021308"/>
    <property type="match status" value="1"/>
</dbReference>
<dbReference type="InterPro" id="IPR016786">
    <property type="entry name" value="YdeI_bac"/>
</dbReference>
<sequence>MTELSTEQKLEKFFNKTSQWHDAYQLLRSIIREFDLEEDYKWMHPCYTMKDKNVLLIHGFKSYVAILFHKGVMLEDKYNLLIQQTEHVQVDRQLRFSSVEEIEEKADMIRFYIKEAIRVEKTGIKPPKKEHGPLEIPIELEEAFKENERLREAFYKLTPGRQRAYVIEINKAKRSETKRNRIEKYADKIYQGKGLLER</sequence>
<dbReference type="AlphaFoldDB" id="A0A327ZT85"/>
<dbReference type="Pfam" id="PF13376">
    <property type="entry name" value="OmdA"/>
    <property type="match status" value="1"/>
</dbReference>
<dbReference type="Proteomes" id="UP000249808">
    <property type="component" value="Unassembled WGS sequence"/>
</dbReference>
<keyword evidence="3" id="KW-1185">Reference proteome</keyword>
<protein>
    <recommendedName>
        <fullName evidence="1">YdhG-like domain-containing protein</fullName>
    </recommendedName>
</protein>
<dbReference type="InterPro" id="IPR014922">
    <property type="entry name" value="YdhG-like"/>
</dbReference>
<reference evidence="2 3" key="1">
    <citation type="journal article" date="2018" name="Front. Microbiol.">
        <title>Description and Comparative Genomics of Macrococcus caseolyticus subsp. hominis subsp. nov., Macrococcus goetzii sp. nov., Macrococcus epidermidis sp. nov., and Macrococcus bohemicus sp. nov., Novel Macrococci From Human Clinical Material With Virulence Potential and Suspected Uptake of Foreign DNA by Natural Transformation.</title>
        <authorList>
            <person name="Maslanova I."/>
            <person name="Wertheimer Z."/>
            <person name="Sedlacek I."/>
            <person name="Svec P."/>
            <person name="Indrakova A."/>
            <person name="Kovarovic V."/>
            <person name="Schumann P."/>
            <person name="Sproer C."/>
            <person name="Kralova S."/>
            <person name="Sedo O."/>
            <person name="Kristofova L."/>
            <person name="Vrbovska V."/>
            <person name="Fuzik T."/>
            <person name="Petras P."/>
            <person name="Zdrahal Z."/>
            <person name="Ruzickova V."/>
            <person name="Doskar J."/>
            <person name="Pantucek R."/>
        </authorList>
    </citation>
    <scope>NUCLEOTIDE SEQUENCE [LARGE SCALE GENOMIC DNA]</scope>
    <source>
        <strain evidence="2 3">01/688</strain>
    </source>
</reference>
<feature type="domain" description="YdhG-like" evidence="1">
    <location>
        <begin position="20"/>
        <end position="117"/>
    </location>
</feature>